<protein>
    <submittedName>
        <fullName evidence="6">23S rRNA (Cytidine1920-2'-O)/16S rRNA (Cytidine1409-2'-O)-methyltransferase</fullName>
    </submittedName>
</protein>
<dbReference type="InterPro" id="IPR002877">
    <property type="entry name" value="RNA_MeTrfase_FtsJ_dom"/>
</dbReference>
<dbReference type="PANTHER" id="PTHR32319">
    <property type="entry name" value="BACTERIAL HEMOLYSIN-LIKE PROTEIN"/>
    <property type="match status" value="1"/>
</dbReference>
<dbReference type="EMBL" id="REFJ01000004">
    <property type="protein sequence ID" value="RMA79419.1"/>
    <property type="molecule type" value="Genomic_DNA"/>
</dbReference>
<dbReference type="InterPro" id="IPR002942">
    <property type="entry name" value="S4_RNA-bd"/>
</dbReference>
<dbReference type="SUPFAM" id="SSF53335">
    <property type="entry name" value="S-adenosyl-L-methionine-dependent methyltransferases"/>
    <property type="match status" value="1"/>
</dbReference>
<dbReference type="Pfam" id="PF01479">
    <property type="entry name" value="S4"/>
    <property type="match status" value="1"/>
</dbReference>
<dbReference type="RefSeq" id="WP_121877175.1">
    <property type="nucleotide sequence ID" value="NZ_REFJ01000004.1"/>
</dbReference>
<comment type="similarity">
    <text evidence="2">Belongs to the TlyA family.</text>
</comment>
<evidence type="ECO:0000256" key="3">
    <source>
        <dbReference type="PROSITE-ProRule" id="PRU00182"/>
    </source>
</evidence>
<dbReference type="SUPFAM" id="SSF55174">
    <property type="entry name" value="Alpha-L RNA-binding motif"/>
    <property type="match status" value="1"/>
</dbReference>
<dbReference type="CDD" id="cd02440">
    <property type="entry name" value="AdoMet_MTases"/>
    <property type="match status" value="1"/>
</dbReference>
<keyword evidence="7" id="KW-1185">Reference proteome</keyword>
<evidence type="ECO:0000259" key="5">
    <source>
        <dbReference type="Pfam" id="PF01728"/>
    </source>
</evidence>
<evidence type="ECO:0000313" key="7">
    <source>
        <dbReference type="Proteomes" id="UP000267187"/>
    </source>
</evidence>
<dbReference type="Proteomes" id="UP000267187">
    <property type="component" value="Unassembled WGS sequence"/>
</dbReference>
<evidence type="ECO:0000256" key="2">
    <source>
        <dbReference type="ARBA" id="ARBA00029460"/>
    </source>
</evidence>
<dbReference type="InterPro" id="IPR047048">
    <property type="entry name" value="TlyA"/>
</dbReference>
<dbReference type="AlphaFoldDB" id="A0A3M0A7A4"/>
<keyword evidence="6" id="KW-0808">Transferase</keyword>
<proteinExistence type="inferred from homology"/>
<name>A0A3M0A7A4_9GAMM</name>
<keyword evidence="6" id="KW-0489">Methyltransferase</keyword>
<dbReference type="PIRSF" id="PIRSF005578">
    <property type="entry name" value="TlyA"/>
    <property type="match status" value="1"/>
</dbReference>
<feature type="domain" description="Ribosomal RNA methyltransferase FtsJ" evidence="5">
    <location>
        <begin position="65"/>
        <end position="249"/>
    </location>
</feature>
<dbReference type="PROSITE" id="PS50889">
    <property type="entry name" value="S4"/>
    <property type="match status" value="1"/>
</dbReference>
<evidence type="ECO:0000256" key="1">
    <source>
        <dbReference type="ARBA" id="ARBA00022884"/>
    </source>
</evidence>
<dbReference type="InterPro" id="IPR004538">
    <property type="entry name" value="Hemolysin_A/TlyA"/>
</dbReference>
<dbReference type="InterPro" id="IPR036986">
    <property type="entry name" value="S4_RNA-bd_sf"/>
</dbReference>
<evidence type="ECO:0000259" key="4">
    <source>
        <dbReference type="Pfam" id="PF01479"/>
    </source>
</evidence>
<dbReference type="CDD" id="cd00165">
    <property type="entry name" value="S4"/>
    <property type="match status" value="1"/>
</dbReference>
<keyword evidence="1 3" id="KW-0694">RNA-binding</keyword>
<dbReference type="InterPro" id="IPR029063">
    <property type="entry name" value="SAM-dependent_MTases_sf"/>
</dbReference>
<dbReference type="GO" id="GO:0003723">
    <property type="term" value="F:RNA binding"/>
    <property type="evidence" value="ECO:0007669"/>
    <property type="project" value="UniProtKB-KW"/>
</dbReference>
<dbReference type="OrthoDB" id="9784736at2"/>
<accession>A0A3M0A7A4</accession>
<reference evidence="6 7" key="1">
    <citation type="submission" date="2018-10" db="EMBL/GenBank/DDBJ databases">
        <title>Genomic Encyclopedia of Type Strains, Phase IV (KMG-IV): sequencing the most valuable type-strain genomes for metagenomic binning, comparative biology and taxonomic classification.</title>
        <authorList>
            <person name="Goeker M."/>
        </authorList>
    </citation>
    <scope>NUCLEOTIDE SEQUENCE [LARGE SCALE GENOMIC DNA]</scope>
    <source>
        <strain evidence="6 7">DSM 25080</strain>
    </source>
</reference>
<dbReference type="Gene3D" id="3.10.290.10">
    <property type="entry name" value="RNA-binding S4 domain"/>
    <property type="match status" value="1"/>
</dbReference>
<dbReference type="GO" id="GO:0008168">
    <property type="term" value="F:methyltransferase activity"/>
    <property type="evidence" value="ECO:0007669"/>
    <property type="project" value="UniProtKB-KW"/>
</dbReference>
<dbReference type="GO" id="GO:0032259">
    <property type="term" value="P:methylation"/>
    <property type="evidence" value="ECO:0007669"/>
    <property type="project" value="UniProtKB-KW"/>
</dbReference>
<feature type="domain" description="RNA-binding S4" evidence="4">
    <location>
        <begin position="3"/>
        <end position="30"/>
    </location>
</feature>
<comment type="caution">
    <text evidence="6">The sequence shown here is derived from an EMBL/GenBank/DDBJ whole genome shotgun (WGS) entry which is preliminary data.</text>
</comment>
<sequence length="255" mass="27837">MDRLDQLLVNQKLCDSRNRAQRMIKQGKVRFRLSDSHEWSTASKPSLKLPSDVQLSLELSDEDRFVSRAGLKLEGILSGQGISLAGHSVLDIGCSTGGFSDCALQYGADRVVGIDVGHGQLHPTLLNNPKMVLREGVNARNMPFDELLAIVPGGFDTIVMDVSFISQTLILPNIQPLLKPSGQLISLVKPQFEVGKAHIGKGGIVRDTGLFTKVAAQIQECCAQHLLTVRHYEESQIQGSDGNREFLLIATPKTN</sequence>
<dbReference type="Pfam" id="PF01728">
    <property type="entry name" value="FtsJ"/>
    <property type="match status" value="1"/>
</dbReference>
<dbReference type="PANTHER" id="PTHR32319:SF0">
    <property type="entry name" value="BACTERIAL HEMOLYSIN-LIKE PROTEIN"/>
    <property type="match status" value="1"/>
</dbReference>
<organism evidence="6 7">
    <name type="scientific">Umboniibacter marinipuniceus</name>
    <dbReference type="NCBI Taxonomy" id="569599"/>
    <lineage>
        <taxon>Bacteria</taxon>
        <taxon>Pseudomonadati</taxon>
        <taxon>Pseudomonadota</taxon>
        <taxon>Gammaproteobacteria</taxon>
        <taxon>Cellvibrionales</taxon>
        <taxon>Cellvibrionaceae</taxon>
        <taxon>Umboniibacter</taxon>
    </lineage>
</organism>
<gene>
    <name evidence="6" type="ORF">DFR27_1860</name>
</gene>
<evidence type="ECO:0000313" key="6">
    <source>
        <dbReference type="EMBL" id="RMA79419.1"/>
    </source>
</evidence>
<dbReference type="Gene3D" id="3.40.50.150">
    <property type="entry name" value="Vaccinia Virus protein VP39"/>
    <property type="match status" value="1"/>
</dbReference>